<dbReference type="PROSITE" id="PS51832">
    <property type="entry name" value="HD_GYP"/>
    <property type="match status" value="1"/>
</dbReference>
<evidence type="ECO:0000313" key="3">
    <source>
        <dbReference type="Proteomes" id="UP000463939"/>
    </source>
</evidence>
<dbReference type="KEGG" id="sniv:SFSGTM_18980"/>
<dbReference type="SMART" id="SM00471">
    <property type="entry name" value="HDc"/>
    <property type="match status" value="1"/>
</dbReference>
<dbReference type="AlphaFoldDB" id="A0A809SHY1"/>
<gene>
    <name evidence="2" type="ORF">SFSGTM_18980</name>
</gene>
<name>A0A809SHY1_9PROT</name>
<dbReference type="Gene3D" id="1.10.3210.10">
    <property type="entry name" value="Hypothetical protein af1432"/>
    <property type="match status" value="1"/>
</dbReference>
<dbReference type="PANTHER" id="PTHR43155">
    <property type="entry name" value="CYCLIC DI-GMP PHOSPHODIESTERASE PA4108-RELATED"/>
    <property type="match status" value="1"/>
</dbReference>
<reference evidence="3" key="1">
    <citation type="submission" date="2019-11" db="EMBL/GenBank/DDBJ databases">
        <title>Isolation and characterization of a novel species in the genus Sulfuriferula.</title>
        <authorList>
            <person name="Mochizuki J."/>
            <person name="Kojima H."/>
            <person name="Fukui M."/>
        </authorList>
    </citation>
    <scope>NUCLEOTIDE SEQUENCE [LARGE SCALE GENOMIC DNA]</scope>
    <source>
        <strain evidence="3">SGTM</strain>
    </source>
</reference>
<dbReference type="InterPro" id="IPR037522">
    <property type="entry name" value="HD_GYP_dom"/>
</dbReference>
<evidence type="ECO:0000313" key="2">
    <source>
        <dbReference type="EMBL" id="BBP01190.1"/>
    </source>
</evidence>
<organism evidence="2 3">
    <name type="scientific">Sulfuriferula nivalis</name>
    <dbReference type="NCBI Taxonomy" id="2675298"/>
    <lineage>
        <taxon>Bacteria</taxon>
        <taxon>Pseudomonadati</taxon>
        <taxon>Pseudomonadota</taxon>
        <taxon>Betaproteobacteria</taxon>
        <taxon>Nitrosomonadales</taxon>
        <taxon>Sulfuricellaceae</taxon>
        <taxon>Sulfuriferula</taxon>
    </lineage>
</organism>
<dbReference type="NCBIfam" id="TIGR00277">
    <property type="entry name" value="HDIG"/>
    <property type="match status" value="1"/>
</dbReference>
<feature type="domain" description="HD-GYP" evidence="1">
    <location>
        <begin position="142"/>
        <end position="337"/>
    </location>
</feature>
<dbReference type="Pfam" id="PF13487">
    <property type="entry name" value="HD_5"/>
    <property type="match status" value="1"/>
</dbReference>
<dbReference type="RefSeq" id="WP_162084995.1">
    <property type="nucleotide sequence ID" value="NZ_AP021881.1"/>
</dbReference>
<sequence>MDISQTQIINVSDLRIGHYVYLDLGWMQHPFPLNHFKIQSQAQINTIRTLGLAQVRYAPDYSDEKIIATPISSSDITQPIPTLEELRIKQHQSILRAQRNQLLESDRRFNDAVLIYQKITQNIDKDAGLALQNAEKLINDMITDFLSHDDIAIRLLSENNAEQNTLHSLNVTILSMLLAKTSGLSMPQIAEVGIAGLLHDIGKIMLPYRVRSFNEQMTGAEKNLYESHVLLGVNIAKKMGCNSLIQLMIAQHHERDDGSGFPARLMDMSIPIPSQIVGLINAYDNLCNPANPSLAITPHEAISIVFAKMRNQFNQDTISRFVRMMGVYPPGSTVQLTDNRYAIVISVNSARPLKPNIIVYDRNIPVDDALILDLTTHPELNIQRSIKPIELPKAVYDYLSPRKRACYFFERGQIITSTAS</sequence>
<keyword evidence="2" id="KW-0378">Hydrolase</keyword>
<dbReference type="InterPro" id="IPR006675">
    <property type="entry name" value="HDIG_dom"/>
</dbReference>
<dbReference type="CDD" id="cd00077">
    <property type="entry name" value="HDc"/>
    <property type="match status" value="1"/>
</dbReference>
<protein>
    <submittedName>
        <fullName evidence="2">HD family phosphohydrolase</fullName>
    </submittedName>
</protein>
<dbReference type="Pfam" id="PF11871">
    <property type="entry name" value="DUF3391"/>
    <property type="match status" value="1"/>
</dbReference>
<accession>A0A809SHY1</accession>
<dbReference type="InterPro" id="IPR021812">
    <property type="entry name" value="DUF3391"/>
</dbReference>
<dbReference type="EMBL" id="AP021881">
    <property type="protein sequence ID" value="BBP01190.1"/>
    <property type="molecule type" value="Genomic_DNA"/>
</dbReference>
<dbReference type="PANTHER" id="PTHR43155:SF2">
    <property type="entry name" value="CYCLIC DI-GMP PHOSPHODIESTERASE PA4108"/>
    <property type="match status" value="1"/>
</dbReference>
<dbReference type="SUPFAM" id="SSF109604">
    <property type="entry name" value="HD-domain/PDEase-like"/>
    <property type="match status" value="1"/>
</dbReference>
<keyword evidence="3" id="KW-1185">Reference proteome</keyword>
<evidence type="ECO:0000259" key="1">
    <source>
        <dbReference type="PROSITE" id="PS51832"/>
    </source>
</evidence>
<dbReference type="Proteomes" id="UP000463939">
    <property type="component" value="Chromosome"/>
</dbReference>
<dbReference type="InterPro" id="IPR003607">
    <property type="entry name" value="HD/PDEase_dom"/>
</dbReference>
<dbReference type="GO" id="GO:0008081">
    <property type="term" value="F:phosphoric diester hydrolase activity"/>
    <property type="evidence" value="ECO:0007669"/>
    <property type="project" value="UniProtKB-ARBA"/>
</dbReference>
<proteinExistence type="predicted"/>